<dbReference type="Proteomes" id="UP000198982">
    <property type="component" value="Unassembled WGS sequence"/>
</dbReference>
<proteinExistence type="predicted"/>
<dbReference type="PROSITE" id="PS51128">
    <property type="entry name" value="ZF_DKSA_2"/>
    <property type="match status" value="1"/>
</dbReference>
<dbReference type="GO" id="GO:1900378">
    <property type="term" value="P:positive regulation of secondary metabolite biosynthetic process"/>
    <property type="evidence" value="ECO:0007669"/>
    <property type="project" value="TreeGrafter"/>
</dbReference>
<sequence>MTDVIDIANDQAEYFLQVALDRRQRQASTAASAEFCEDCDEPIPLLRQQKVRGCQTCVSCQELRERRR</sequence>
<evidence type="ECO:0000256" key="2">
    <source>
        <dbReference type="ARBA" id="ARBA00022771"/>
    </source>
</evidence>
<evidence type="ECO:0000313" key="7">
    <source>
        <dbReference type="Proteomes" id="UP000198982"/>
    </source>
</evidence>
<name>A0A1H4Y1B5_9PSED</name>
<dbReference type="GO" id="GO:0008270">
    <property type="term" value="F:zinc ion binding"/>
    <property type="evidence" value="ECO:0007669"/>
    <property type="project" value="UniProtKB-KW"/>
</dbReference>
<evidence type="ECO:0000256" key="3">
    <source>
        <dbReference type="ARBA" id="ARBA00022833"/>
    </source>
</evidence>
<feature type="domain" description="Zinc finger DksA/TraR C4-type" evidence="5">
    <location>
        <begin position="34"/>
        <end position="66"/>
    </location>
</feature>
<reference evidence="7" key="1">
    <citation type="submission" date="2016-10" db="EMBL/GenBank/DDBJ databases">
        <authorList>
            <person name="Varghese N."/>
            <person name="Submissions S."/>
        </authorList>
    </citation>
    <scope>NUCLEOTIDE SEQUENCE [LARGE SCALE GENOMIC DNA]</scope>
    <source>
        <strain evidence="7">DSM 9751</strain>
    </source>
</reference>
<keyword evidence="3" id="KW-0862">Zinc</keyword>
<keyword evidence="2" id="KW-0863">Zinc-finger</keyword>
<evidence type="ECO:0000256" key="1">
    <source>
        <dbReference type="ARBA" id="ARBA00022723"/>
    </source>
</evidence>
<organism evidence="6 7">
    <name type="scientific">Pseudomonas saponiphila</name>
    <dbReference type="NCBI Taxonomy" id="556534"/>
    <lineage>
        <taxon>Bacteria</taxon>
        <taxon>Pseudomonadati</taxon>
        <taxon>Pseudomonadota</taxon>
        <taxon>Gammaproteobacteria</taxon>
        <taxon>Pseudomonadales</taxon>
        <taxon>Pseudomonadaceae</taxon>
        <taxon>Pseudomonas</taxon>
    </lineage>
</organism>
<protein>
    <submittedName>
        <fullName evidence="6">Transcriptional regulator, TraR/DksA family</fullName>
    </submittedName>
</protein>
<evidence type="ECO:0000313" key="6">
    <source>
        <dbReference type="EMBL" id="SED11782.1"/>
    </source>
</evidence>
<keyword evidence="7" id="KW-1185">Reference proteome</keyword>
<dbReference type="Pfam" id="PF01258">
    <property type="entry name" value="zf-dskA_traR"/>
    <property type="match status" value="1"/>
</dbReference>
<gene>
    <name evidence="6" type="ORF">SAMN05216178_6304</name>
</gene>
<dbReference type="RefSeq" id="WP_092320366.1">
    <property type="nucleotide sequence ID" value="NZ_FNTJ01000002.1"/>
</dbReference>
<evidence type="ECO:0000256" key="4">
    <source>
        <dbReference type="PROSITE-ProRule" id="PRU00510"/>
    </source>
</evidence>
<dbReference type="EMBL" id="FNTJ01000002">
    <property type="protein sequence ID" value="SED11782.1"/>
    <property type="molecule type" value="Genomic_DNA"/>
</dbReference>
<dbReference type="PANTHER" id="PTHR38777">
    <property type="entry name" value="FELS-2 PROPHAGE PROTEIN"/>
    <property type="match status" value="1"/>
</dbReference>
<dbReference type="InterPro" id="IPR000962">
    <property type="entry name" value="Znf_DskA_TraR"/>
</dbReference>
<dbReference type="PANTHER" id="PTHR38777:SF1">
    <property type="entry name" value="DNAK SUPPRESSOR PROTEIN"/>
    <property type="match status" value="1"/>
</dbReference>
<accession>A0A1H4Y1B5</accession>
<feature type="zinc finger region" description="dksA C4-type" evidence="4">
    <location>
        <begin position="36"/>
        <end position="60"/>
    </location>
</feature>
<evidence type="ECO:0000259" key="5">
    <source>
        <dbReference type="Pfam" id="PF01258"/>
    </source>
</evidence>
<keyword evidence="1" id="KW-0479">Metal-binding</keyword>
<dbReference type="AlphaFoldDB" id="A0A1H4Y1B5"/>